<evidence type="ECO:0000256" key="1">
    <source>
        <dbReference type="SAM" id="MobiDB-lite"/>
    </source>
</evidence>
<dbReference type="AlphaFoldDB" id="A0A372EMU5"/>
<comment type="caution">
    <text evidence="3">The sequence shown here is derived from an EMBL/GenBank/DDBJ whole genome shotgun (WGS) entry which is preliminary data.</text>
</comment>
<proteinExistence type="predicted"/>
<feature type="region of interest" description="Disordered" evidence="1">
    <location>
        <begin position="307"/>
        <end position="326"/>
    </location>
</feature>
<reference evidence="3 4" key="1">
    <citation type="submission" date="2018-08" db="EMBL/GenBank/DDBJ databases">
        <title>Hydrogenophaga sp. LA-38 isolated from sludge.</title>
        <authorList>
            <person name="Im W.-T."/>
        </authorList>
    </citation>
    <scope>NUCLEOTIDE SEQUENCE [LARGE SCALE GENOMIC DNA]</scope>
    <source>
        <strain evidence="3 4">LA-38</strain>
    </source>
</reference>
<dbReference type="InterPro" id="IPR012902">
    <property type="entry name" value="N_methyl_site"/>
</dbReference>
<evidence type="ECO:0000313" key="3">
    <source>
        <dbReference type="EMBL" id="RFP80940.1"/>
    </source>
</evidence>
<keyword evidence="2" id="KW-0472">Membrane</keyword>
<evidence type="ECO:0000256" key="2">
    <source>
        <dbReference type="SAM" id="Phobius"/>
    </source>
</evidence>
<dbReference type="RefSeq" id="WP_116957680.1">
    <property type="nucleotide sequence ID" value="NZ_QVLS01000002.1"/>
</dbReference>
<dbReference type="GO" id="GO:0043683">
    <property type="term" value="P:type IV pilus assembly"/>
    <property type="evidence" value="ECO:0007669"/>
    <property type="project" value="InterPro"/>
</dbReference>
<gene>
    <name evidence="3" type="ORF">DY262_03950</name>
</gene>
<organism evidence="3 4">
    <name type="scientific">Hydrogenophaga borbori</name>
    <dbReference type="NCBI Taxonomy" id="2294117"/>
    <lineage>
        <taxon>Bacteria</taxon>
        <taxon>Pseudomonadati</taxon>
        <taxon>Pseudomonadota</taxon>
        <taxon>Betaproteobacteria</taxon>
        <taxon>Burkholderiales</taxon>
        <taxon>Comamonadaceae</taxon>
        <taxon>Hydrogenophaga</taxon>
    </lineage>
</organism>
<dbReference type="InterPro" id="IPR032092">
    <property type="entry name" value="PilW"/>
</dbReference>
<evidence type="ECO:0000313" key="4">
    <source>
        <dbReference type="Proteomes" id="UP000261931"/>
    </source>
</evidence>
<keyword evidence="2" id="KW-0812">Transmembrane</keyword>
<dbReference type="Pfam" id="PF07963">
    <property type="entry name" value="N_methyl"/>
    <property type="match status" value="1"/>
</dbReference>
<dbReference type="Pfam" id="PF16074">
    <property type="entry name" value="PilW"/>
    <property type="match status" value="1"/>
</dbReference>
<dbReference type="NCBIfam" id="TIGR02532">
    <property type="entry name" value="IV_pilin_GFxxxE"/>
    <property type="match status" value="1"/>
</dbReference>
<dbReference type="EMBL" id="QVLS01000002">
    <property type="protein sequence ID" value="RFP80940.1"/>
    <property type="molecule type" value="Genomic_DNA"/>
</dbReference>
<keyword evidence="2" id="KW-1133">Transmembrane helix</keyword>
<keyword evidence="4" id="KW-1185">Reference proteome</keyword>
<feature type="transmembrane region" description="Helical" evidence="2">
    <location>
        <begin position="21"/>
        <end position="40"/>
    </location>
</feature>
<protein>
    <submittedName>
        <fullName evidence="3">Prepilin-type N-terminal cleavage/methylation domain-containing protein</fullName>
    </submittedName>
</protein>
<dbReference type="Proteomes" id="UP000261931">
    <property type="component" value="Unassembled WGS sequence"/>
</dbReference>
<accession>A0A372EMU5</accession>
<sequence length="326" mass="34419">MKRPARPWRAAHQCGFTLVELMVALALGLFLVGVVGFTYLQAAGGTRFGALESQMNEEAALALDTLRSQLRLAGYSDTGADGRRLLKESPLRGCDGGFTSATETGTFDSLACQGGGGNDAIALRFQATAFNTQMVGSGTALPANCTNVGIAATVLAPQVEPWFADNRFYIATDPRNDNTPTLYCRGSDGPGSFSAAAALVPNVESLQLRYAITRRPTAGEVPPHQVTALVSASDLPPGDEWARVAAVELCLVVRSARAVPRDGLSMNDTTRHIGCDGSAHTATDGRLRRAYRTLVPLPNVRPALPQPYDASAGAVANPYRDLNTSP</sequence>
<name>A0A372EMU5_9BURK</name>